<dbReference type="Gene3D" id="1.10.10.10">
    <property type="entry name" value="Winged helix-like DNA-binding domain superfamily/Winged helix DNA-binding domain"/>
    <property type="match status" value="1"/>
</dbReference>
<organism evidence="5 6">
    <name type="scientific">Marasmius crinis-equi</name>
    <dbReference type="NCBI Taxonomy" id="585013"/>
    <lineage>
        <taxon>Eukaryota</taxon>
        <taxon>Fungi</taxon>
        <taxon>Dikarya</taxon>
        <taxon>Basidiomycota</taxon>
        <taxon>Agaricomycotina</taxon>
        <taxon>Agaricomycetes</taxon>
        <taxon>Agaricomycetidae</taxon>
        <taxon>Agaricales</taxon>
        <taxon>Marasmiineae</taxon>
        <taxon>Marasmiaceae</taxon>
        <taxon>Marasmius</taxon>
    </lineage>
</organism>
<dbReference type="InterPro" id="IPR029063">
    <property type="entry name" value="SAM-dependent_MTases_sf"/>
</dbReference>
<evidence type="ECO:0000313" key="5">
    <source>
        <dbReference type="EMBL" id="KAL0571306.1"/>
    </source>
</evidence>
<comment type="caution">
    <text evidence="5">The sequence shown here is derived from an EMBL/GenBank/DDBJ whole genome shotgun (WGS) entry which is preliminary data.</text>
</comment>
<dbReference type="EMBL" id="JBAHYK010000789">
    <property type="protein sequence ID" value="KAL0571306.1"/>
    <property type="molecule type" value="Genomic_DNA"/>
</dbReference>
<dbReference type="Gene3D" id="3.40.50.150">
    <property type="entry name" value="Vaccinia Virus protein VP39"/>
    <property type="match status" value="1"/>
</dbReference>
<dbReference type="PANTHER" id="PTHR43712">
    <property type="entry name" value="PUTATIVE (AFU_ORTHOLOGUE AFUA_4G14580)-RELATED"/>
    <property type="match status" value="1"/>
</dbReference>
<reference evidence="5 6" key="1">
    <citation type="submission" date="2024-02" db="EMBL/GenBank/DDBJ databases">
        <title>A draft genome for the cacao thread blight pathogen Marasmius crinis-equi.</title>
        <authorList>
            <person name="Cohen S.P."/>
            <person name="Baruah I.K."/>
            <person name="Amoako-Attah I."/>
            <person name="Bukari Y."/>
            <person name="Meinhardt L.W."/>
            <person name="Bailey B.A."/>
        </authorList>
    </citation>
    <scope>NUCLEOTIDE SEQUENCE [LARGE SCALE GENOMIC DNA]</scope>
    <source>
        <strain evidence="5 6">GH-76</strain>
    </source>
</reference>
<evidence type="ECO:0000313" key="6">
    <source>
        <dbReference type="Proteomes" id="UP001465976"/>
    </source>
</evidence>
<keyword evidence="6" id="KW-1185">Reference proteome</keyword>
<feature type="domain" description="O-methyltransferase C-terminal" evidence="4">
    <location>
        <begin position="209"/>
        <end position="390"/>
    </location>
</feature>
<dbReference type="SUPFAM" id="SSF53335">
    <property type="entry name" value="S-adenosyl-L-methionine-dependent methyltransferases"/>
    <property type="match status" value="1"/>
</dbReference>
<dbReference type="Proteomes" id="UP001465976">
    <property type="component" value="Unassembled WGS sequence"/>
</dbReference>
<evidence type="ECO:0000256" key="3">
    <source>
        <dbReference type="ARBA" id="ARBA00022691"/>
    </source>
</evidence>
<accession>A0ABR3F7X0</accession>
<dbReference type="InterPro" id="IPR036390">
    <property type="entry name" value="WH_DNA-bd_sf"/>
</dbReference>
<evidence type="ECO:0000256" key="2">
    <source>
        <dbReference type="ARBA" id="ARBA00022679"/>
    </source>
</evidence>
<keyword evidence="2" id="KW-0808">Transferase</keyword>
<dbReference type="InterPro" id="IPR016461">
    <property type="entry name" value="COMT-like"/>
</dbReference>
<proteinExistence type="predicted"/>
<evidence type="ECO:0000256" key="1">
    <source>
        <dbReference type="ARBA" id="ARBA00022603"/>
    </source>
</evidence>
<dbReference type="PROSITE" id="PS51683">
    <property type="entry name" value="SAM_OMT_II"/>
    <property type="match status" value="1"/>
</dbReference>
<gene>
    <name evidence="5" type="ORF">V5O48_010656</name>
</gene>
<sequence length="462" mass="51223">MKSSSGKAQLEVLLQLIQSATYDAIAEYEKTGYGVPRPDDTQRHHLDDSGEAFELRKAIKVLESACERLCTTLAQPMHTLYNRCMPYEAPCIQLATSSRIADILQDAPEAGMHVNDIATRAKLDPEKLRQVLLLLATRGCFTEVSKDVYANNRLSLPLLSSNPVSSLATILSGDLLRGANAIPEVLVHPEFAFGTAVDQTAFSYSIRHEMSNATFFDWCKANPEKDELFQRAMTAVDRITGSTGAIIQVYPWEAIMPVDGRLTFCDIGSGVGGIGLALNRAYPSRFTFVLQDLHGPLKQAEKVWSEEYEETPEAKGQSELVDFVPLDFLKQSPVPGQDIYFMGYIIHDWPDSDATTILRNVAKAMSPSSRLLIHDVVLHHPCRQSATREGKLSTEAAPEPLLPNYGTGNIFHFNQNINMLATFNSCERTPEEFITLGEQASLELIKIWALSGLSLLEFKLVQ</sequence>
<dbReference type="InterPro" id="IPR001077">
    <property type="entry name" value="COMT_C"/>
</dbReference>
<keyword evidence="3" id="KW-0949">S-adenosyl-L-methionine</keyword>
<dbReference type="SUPFAM" id="SSF46785">
    <property type="entry name" value="Winged helix' DNA-binding domain"/>
    <property type="match status" value="1"/>
</dbReference>
<dbReference type="Pfam" id="PF00891">
    <property type="entry name" value="Methyltransf_2"/>
    <property type="match status" value="1"/>
</dbReference>
<dbReference type="PANTHER" id="PTHR43712:SF2">
    <property type="entry name" value="O-METHYLTRANSFERASE CICE"/>
    <property type="match status" value="1"/>
</dbReference>
<name>A0ABR3F7X0_9AGAR</name>
<dbReference type="InterPro" id="IPR036388">
    <property type="entry name" value="WH-like_DNA-bd_sf"/>
</dbReference>
<protein>
    <recommendedName>
        <fullName evidence="4">O-methyltransferase C-terminal domain-containing protein</fullName>
    </recommendedName>
</protein>
<evidence type="ECO:0000259" key="4">
    <source>
        <dbReference type="Pfam" id="PF00891"/>
    </source>
</evidence>
<keyword evidence="1" id="KW-0489">Methyltransferase</keyword>